<dbReference type="Pfam" id="PF12796">
    <property type="entry name" value="Ank_2"/>
    <property type="match status" value="2"/>
</dbReference>
<feature type="repeat" description="ANK" evidence="3">
    <location>
        <begin position="1207"/>
        <end position="1230"/>
    </location>
</feature>
<accession>A0ABR2L5P0</accession>
<gene>
    <name evidence="4" type="ORF">M9Y10_000653</name>
</gene>
<dbReference type="PANTHER" id="PTHR24198:SF165">
    <property type="entry name" value="ANKYRIN REPEAT-CONTAINING PROTEIN-RELATED"/>
    <property type="match status" value="1"/>
</dbReference>
<dbReference type="InterPro" id="IPR002110">
    <property type="entry name" value="Ankyrin_rpt"/>
</dbReference>
<dbReference type="SUPFAM" id="SSF48403">
    <property type="entry name" value="Ankyrin repeat"/>
    <property type="match status" value="3"/>
</dbReference>
<reference evidence="4 5" key="1">
    <citation type="submission" date="2024-04" db="EMBL/GenBank/DDBJ databases">
        <title>Tritrichomonas musculus Genome.</title>
        <authorList>
            <person name="Alves-Ferreira E."/>
            <person name="Grigg M."/>
            <person name="Lorenzi H."/>
            <person name="Galac M."/>
        </authorList>
    </citation>
    <scope>NUCLEOTIDE SEQUENCE [LARGE SCALE GENOMIC DNA]</scope>
    <source>
        <strain evidence="4 5">EAF2021</strain>
    </source>
</reference>
<evidence type="ECO:0008006" key="6">
    <source>
        <dbReference type="Google" id="ProtNLM"/>
    </source>
</evidence>
<name>A0ABR2L5P0_9EUKA</name>
<keyword evidence="1" id="KW-0677">Repeat</keyword>
<evidence type="ECO:0000313" key="5">
    <source>
        <dbReference type="Proteomes" id="UP001470230"/>
    </source>
</evidence>
<dbReference type="EMBL" id="JAPFFF010000001">
    <property type="protein sequence ID" value="KAK8898368.1"/>
    <property type="molecule type" value="Genomic_DNA"/>
</dbReference>
<evidence type="ECO:0000256" key="2">
    <source>
        <dbReference type="ARBA" id="ARBA00023043"/>
    </source>
</evidence>
<evidence type="ECO:0000256" key="1">
    <source>
        <dbReference type="ARBA" id="ARBA00022737"/>
    </source>
</evidence>
<evidence type="ECO:0000256" key="3">
    <source>
        <dbReference type="PROSITE-ProRule" id="PRU00023"/>
    </source>
</evidence>
<organism evidence="4 5">
    <name type="scientific">Tritrichomonas musculus</name>
    <dbReference type="NCBI Taxonomy" id="1915356"/>
    <lineage>
        <taxon>Eukaryota</taxon>
        <taxon>Metamonada</taxon>
        <taxon>Parabasalia</taxon>
        <taxon>Tritrichomonadida</taxon>
        <taxon>Tritrichomonadidae</taxon>
        <taxon>Tritrichomonas</taxon>
    </lineage>
</organism>
<dbReference type="InterPro" id="IPR036770">
    <property type="entry name" value="Ankyrin_rpt-contain_sf"/>
</dbReference>
<dbReference type="SMART" id="SM00248">
    <property type="entry name" value="ANK"/>
    <property type="match status" value="20"/>
</dbReference>
<sequence>MSIKKFLDTMKDIQENILIFLKDEDNSEGNFQNLQKIFNENKISDNQHELSSILHFILKIGNYYHHSLSFYSKIDRILLYFKKDIIKYFSNSDIFNIFKGNKRILLFLVEQKIIVFDEYIVKKITLISKYIRTDYPQYFQPEIKPFMNEKWFPKYDTSENKWIEEIKKELPDNFYEKRKKGENDDPLCEIIRKDMIKEFIEYVNQNNIPFDSKINYSIYETNKLLLKKKIFLNYYFLTLIEYAAFCGSIQIYKHLQCEVAKKNPYQWNLAIHGQNKEIIDIIESNCANLNPYTYKECFYKSIKCHNNDIANHILNKFIENKDECIQNALKTSLKYNNFKFIKDELINESLFVTLCKYDYYIIVSELLKSKDIDINKKEIINTYKGNYEKTAFYEAVENENVEIAKLLLLNNNLDINIPYINNREDVFEEKTPFYLAIENENMELIKLFLSNDKTDITIPYKMTTKSHGIGLHDEKEEILEKTPFYLAIEKENIEIVKLFLLNDKVDINIPYKNHVKNDKIITIIDEKSGFYLAIEKGNIDIIKLLLSNEKLCINTSHLSYDENVGNNYYKIRQSVINHFVNETYVCSEEKPIFYQAIEKENIEIIKLLLNSDSLDVNRIYRRFTFNYNEEIPSFYLAVKKGNIEIIQLLLANEKLNINDPIKRFKNINYYGFERTPFYHAVEKENVEILKILLNNNRIMFDLSFKYYNKNPVNNFYNYVKTASYLAVEKENIEIIKLLLMSSQINFDIPFKIKKSFSYVEKTVLYLAVEKENIEIIKLLLANHSYINHPFKYKCINYYEKDWIYPAIKKGNLEIIQLILEEPQRINNTLYTIYNCKKINQSDIGDLIESKSLIYYAIEKGNIDIIKLLLLNSTLDINSPFKKYYINNDIKNFNVKMLEKPPFYLAIENRDIEIIKLMLMNRESNINIPCKKYYYIDKNSKNTDCNTNNIKMDEKPPFYLAVENEDIKVIKLFLMNVKLNLNDPYKKFYYDDNNENENFIKMDEKPPFYLAVEKGNIDIIKLLSKKDNINENISYKKYRLNINDDDLYGFSIKYYDMIEEKPPFYLAIEKDNIEVIENLFLRVSGNINKPYIKITSDEIKEETTLQLVFKTNKIKFFPLILEYENRYINHPVYTFQSFGIIRRSSSPIKINDKSIEGKIGEEIEFIEKTPLYSAVENKSIEAVQFLLKRPEININEKCFLYMGNNQTQSKTALHLAVEKGYKDIIKLLMENKNTDANVEHEQGKKPIDYTTNNEIKQMLNK</sequence>
<dbReference type="PROSITE" id="PS50088">
    <property type="entry name" value="ANK_REPEAT"/>
    <property type="match status" value="1"/>
</dbReference>
<protein>
    <recommendedName>
        <fullName evidence="6">Ankyrin</fullName>
    </recommendedName>
</protein>
<comment type="caution">
    <text evidence="4">The sequence shown here is derived from an EMBL/GenBank/DDBJ whole genome shotgun (WGS) entry which is preliminary data.</text>
</comment>
<keyword evidence="5" id="KW-1185">Reference proteome</keyword>
<keyword evidence="2 3" id="KW-0040">ANK repeat</keyword>
<dbReference type="PROSITE" id="PS50297">
    <property type="entry name" value="ANK_REP_REGION"/>
    <property type="match status" value="1"/>
</dbReference>
<proteinExistence type="predicted"/>
<dbReference type="PANTHER" id="PTHR24198">
    <property type="entry name" value="ANKYRIN REPEAT AND PROTEIN KINASE DOMAIN-CONTAINING PROTEIN"/>
    <property type="match status" value="1"/>
</dbReference>
<dbReference type="Gene3D" id="1.25.40.20">
    <property type="entry name" value="Ankyrin repeat-containing domain"/>
    <property type="match status" value="4"/>
</dbReference>
<evidence type="ECO:0000313" key="4">
    <source>
        <dbReference type="EMBL" id="KAK8898368.1"/>
    </source>
</evidence>
<dbReference type="Proteomes" id="UP001470230">
    <property type="component" value="Unassembled WGS sequence"/>
</dbReference>